<keyword evidence="1" id="KW-0812">Transmembrane</keyword>
<gene>
    <name evidence="2" type="ORF">RS86_00738</name>
</gene>
<evidence type="ECO:0008006" key="4">
    <source>
        <dbReference type="Google" id="ProtNLM"/>
    </source>
</evidence>
<proteinExistence type="predicted"/>
<dbReference type="RefSeq" id="WP_152642055.1">
    <property type="nucleotide sequence ID" value="NZ_JYIX01000026.1"/>
</dbReference>
<comment type="caution">
    <text evidence="2">The sequence shown here is derived from an EMBL/GenBank/DDBJ whole genome shotgun (WGS) entry which is preliminary data.</text>
</comment>
<dbReference type="EMBL" id="JYIX01000026">
    <property type="protein sequence ID" value="KJL34685.1"/>
    <property type="molecule type" value="Genomic_DNA"/>
</dbReference>
<feature type="transmembrane region" description="Helical" evidence="1">
    <location>
        <begin position="74"/>
        <end position="95"/>
    </location>
</feature>
<dbReference type="Proteomes" id="UP000033740">
    <property type="component" value="Unassembled WGS sequence"/>
</dbReference>
<reference evidence="2 3" key="1">
    <citation type="submission" date="2015-02" db="EMBL/GenBank/DDBJ databases">
        <title>Draft genome sequences of ten Microbacterium spp. with emphasis on heavy metal contaminated environments.</title>
        <authorList>
            <person name="Corretto E."/>
        </authorList>
    </citation>
    <scope>NUCLEOTIDE SEQUENCE [LARGE SCALE GENOMIC DNA]</scope>
    <source>
        <strain evidence="2 3">ARN176</strain>
    </source>
</reference>
<evidence type="ECO:0000313" key="3">
    <source>
        <dbReference type="Proteomes" id="UP000033740"/>
    </source>
</evidence>
<evidence type="ECO:0000313" key="2">
    <source>
        <dbReference type="EMBL" id="KJL34685.1"/>
    </source>
</evidence>
<dbReference type="PATRIC" id="fig|582680.6.peg.758"/>
<organism evidence="2 3">
    <name type="scientific">Microbacterium azadirachtae</name>
    <dbReference type="NCBI Taxonomy" id="582680"/>
    <lineage>
        <taxon>Bacteria</taxon>
        <taxon>Bacillati</taxon>
        <taxon>Actinomycetota</taxon>
        <taxon>Actinomycetes</taxon>
        <taxon>Micrococcales</taxon>
        <taxon>Microbacteriaceae</taxon>
        <taxon>Microbacterium</taxon>
    </lineage>
</organism>
<dbReference type="AlphaFoldDB" id="A0A0F0LR24"/>
<evidence type="ECO:0000256" key="1">
    <source>
        <dbReference type="SAM" id="Phobius"/>
    </source>
</evidence>
<sequence>MPLTDELFGTLIREADPASTPLDSAPSAEDWALLRRMMDAPSTASPVRSSPERPVLDRIAAIRRTARTSRPLRIALRTAWIAPALAAIIAVGLAIGPMTAAPAYAVTPPVLVAQPIPQTADEVLNASIATLQGAQPRTPTRDAQVVGWALRDDGNPDPVITPVWQKWVWDADGTGHLESQAGAPYSVTADGKIVAPATEAPKEGSPTELPRQSSAQYFAEPPAEPTALRAYIAHRIDLPTDADPMTVWGAISAIRDEWALSPAQQAAALQLLRDAGGVSVLGTVTDRLGRSGIALKIASTKRPQFTATVVLDAGTREIIAADTIYQGGSTMKLKIAPGSVIEYKAWLSR</sequence>
<dbReference type="STRING" id="582680.RS86_00738"/>
<name>A0A0F0LR24_9MICO</name>
<protein>
    <recommendedName>
        <fullName evidence="4">CU044_5270 family protein</fullName>
    </recommendedName>
</protein>
<keyword evidence="1" id="KW-1133">Transmembrane helix</keyword>
<keyword evidence="3" id="KW-1185">Reference proteome</keyword>
<keyword evidence="1" id="KW-0472">Membrane</keyword>
<accession>A0A0F0LR24</accession>